<dbReference type="RefSeq" id="WP_176941842.1">
    <property type="nucleotide sequence ID" value="NZ_JABZEC010000001.1"/>
</dbReference>
<dbReference type="GO" id="GO:0009295">
    <property type="term" value="C:nucleoid"/>
    <property type="evidence" value="ECO:0007669"/>
    <property type="project" value="UniProtKB-SubCell"/>
</dbReference>
<reference evidence="9 10" key="1">
    <citation type="submission" date="2020-06" db="EMBL/GenBank/DDBJ databases">
        <authorList>
            <person name="Kang J."/>
        </authorList>
    </citation>
    <scope>NUCLEOTIDE SEQUENCE [LARGE SCALE GENOMIC DNA]</scope>
    <source>
        <strain evidence="9 10">DCY120</strain>
    </source>
</reference>
<evidence type="ECO:0000256" key="6">
    <source>
        <dbReference type="ARBA" id="ARBA00023163"/>
    </source>
</evidence>
<dbReference type="InterPro" id="IPR035642">
    <property type="entry name" value="MraZ_N"/>
</dbReference>
<keyword evidence="4 7" id="KW-0805">Transcription regulation</keyword>
<evidence type="ECO:0000256" key="1">
    <source>
        <dbReference type="ARBA" id="ARBA00013860"/>
    </source>
</evidence>
<evidence type="ECO:0000313" key="9">
    <source>
        <dbReference type="EMBL" id="NVY95670.1"/>
    </source>
</evidence>
<dbReference type="PANTHER" id="PTHR34701">
    <property type="entry name" value="TRANSCRIPTIONAL REGULATOR MRAZ"/>
    <property type="match status" value="1"/>
</dbReference>
<name>A0A850R000_9LACO</name>
<dbReference type="InterPro" id="IPR038619">
    <property type="entry name" value="MraZ_sf"/>
</dbReference>
<dbReference type="FunFam" id="3.40.1550.20:FF:000002">
    <property type="entry name" value="Transcriptional regulator MraZ"/>
    <property type="match status" value="1"/>
</dbReference>
<feature type="domain" description="SpoVT-AbrB" evidence="8">
    <location>
        <begin position="5"/>
        <end position="47"/>
    </location>
</feature>
<dbReference type="GO" id="GO:0000976">
    <property type="term" value="F:transcription cis-regulatory region binding"/>
    <property type="evidence" value="ECO:0007669"/>
    <property type="project" value="TreeGrafter"/>
</dbReference>
<dbReference type="GO" id="GO:0003700">
    <property type="term" value="F:DNA-binding transcription factor activity"/>
    <property type="evidence" value="ECO:0007669"/>
    <property type="project" value="UniProtKB-UniRule"/>
</dbReference>
<comment type="similarity">
    <text evidence="7">Belongs to the MraZ family.</text>
</comment>
<dbReference type="CDD" id="cd16320">
    <property type="entry name" value="MraZ_N"/>
    <property type="match status" value="1"/>
</dbReference>
<dbReference type="PANTHER" id="PTHR34701:SF1">
    <property type="entry name" value="TRANSCRIPTIONAL REGULATOR MRAZ"/>
    <property type="match status" value="1"/>
</dbReference>
<dbReference type="InterPro" id="IPR037914">
    <property type="entry name" value="SpoVT-AbrB_sf"/>
</dbReference>
<dbReference type="PROSITE" id="PS51740">
    <property type="entry name" value="SPOVT_ABRB"/>
    <property type="match status" value="2"/>
</dbReference>
<feature type="domain" description="SpoVT-AbrB" evidence="8">
    <location>
        <begin position="76"/>
        <end position="119"/>
    </location>
</feature>
<accession>A0A850R000</accession>
<comment type="subcellular location">
    <subcellularLocation>
        <location evidence="7">Cytoplasm</location>
        <location evidence="7">Nucleoid</location>
    </subcellularLocation>
</comment>
<comment type="subunit">
    <text evidence="7">Forms oligomers.</text>
</comment>
<dbReference type="Pfam" id="PF02381">
    <property type="entry name" value="MraZ"/>
    <property type="match status" value="2"/>
</dbReference>
<evidence type="ECO:0000256" key="3">
    <source>
        <dbReference type="ARBA" id="ARBA00022737"/>
    </source>
</evidence>
<evidence type="ECO:0000313" key="10">
    <source>
        <dbReference type="Proteomes" id="UP000563523"/>
    </source>
</evidence>
<gene>
    <name evidence="7 9" type="primary">mraZ</name>
    <name evidence="9" type="ORF">HU830_00405</name>
</gene>
<dbReference type="EMBL" id="JABZEC010000001">
    <property type="protein sequence ID" value="NVY95670.1"/>
    <property type="molecule type" value="Genomic_DNA"/>
</dbReference>
<dbReference type="GO" id="GO:2000143">
    <property type="term" value="P:negative regulation of DNA-templated transcription initiation"/>
    <property type="evidence" value="ECO:0007669"/>
    <property type="project" value="TreeGrafter"/>
</dbReference>
<keyword evidence="5 7" id="KW-0238">DNA-binding</keyword>
<keyword evidence="3" id="KW-0677">Repeat</keyword>
<evidence type="ECO:0000256" key="4">
    <source>
        <dbReference type="ARBA" id="ARBA00023015"/>
    </source>
</evidence>
<keyword evidence="6 7" id="KW-0804">Transcription</keyword>
<proteinExistence type="inferred from homology"/>
<dbReference type="InterPro" id="IPR035644">
    <property type="entry name" value="MraZ_C"/>
</dbReference>
<dbReference type="HAMAP" id="MF_01008">
    <property type="entry name" value="MraZ"/>
    <property type="match status" value="1"/>
</dbReference>
<evidence type="ECO:0000259" key="8">
    <source>
        <dbReference type="PROSITE" id="PS51740"/>
    </source>
</evidence>
<comment type="caution">
    <text evidence="9">The sequence shown here is derived from an EMBL/GenBank/DDBJ whole genome shotgun (WGS) entry which is preliminary data.</text>
</comment>
<dbReference type="CDD" id="cd16321">
    <property type="entry name" value="MraZ_C"/>
    <property type="match status" value="1"/>
</dbReference>
<dbReference type="InterPro" id="IPR003444">
    <property type="entry name" value="MraZ"/>
</dbReference>
<dbReference type="AlphaFoldDB" id="A0A850R000"/>
<dbReference type="Gene3D" id="3.40.1550.20">
    <property type="entry name" value="Transcriptional regulator MraZ domain"/>
    <property type="match status" value="1"/>
</dbReference>
<dbReference type="Proteomes" id="UP000563523">
    <property type="component" value="Unassembled WGS sequence"/>
</dbReference>
<evidence type="ECO:0000256" key="2">
    <source>
        <dbReference type="ARBA" id="ARBA00022490"/>
    </source>
</evidence>
<keyword evidence="2 7" id="KW-0963">Cytoplasm</keyword>
<evidence type="ECO:0000256" key="7">
    <source>
        <dbReference type="HAMAP-Rule" id="MF_01008"/>
    </source>
</evidence>
<evidence type="ECO:0000256" key="5">
    <source>
        <dbReference type="ARBA" id="ARBA00023125"/>
    </source>
</evidence>
<protein>
    <recommendedName>
        <fullName evidence="1 7">Transcriptional regulator MraZ</fullName>
    </recommendedName>
</protein>
<keyword evidence="10" id="KW-1185">Reference proteome</keyword>
<dbReference type="SUPFAM" id="SSF89447">
    <property type="entry name" value="AbrB/MazE/MraZ-like"/>
    <property type="match status" value="1"/>
</dbReference>
<dbReference type="InterPro" id="IPR007159">
    <property type="entry name" value="SpoVT-AbrB_dom"/>
</dbReference>
<sequence>MFMGEFHHTIDSKGRLIIPAKFRQQLGADFVLTRGMDGCLFGYPRTQWQLLEDKLQQLPLTQRSARLFIRFFYAAAVECQFDKQGRVNLTAALVDYAQLTDQCVVAGVGTRIEIWNTTKWSQMNQEIAVNFEQISEELQDLGDFNL</sequence>
<dbReference type="InterPro" id="IPR020603">
    <property type="entry name" value="MraZ_dom"/>
</dbReference>
<dbReference type="NCBIfam" id="TIGR00242">
    <property type="entry name" value="division/cell wall cluster transcriptional repressor MraZ"/>
    <property type="match status" value="1"/>
</dbReference>
<dbReference type="GO" id="GO:0005737">
    <property type="term" value="C:cytoplasm"/>
    <property type="evidence" value="ECO:0007669"/>
    <property type="project" value="UniProtKB-UniRule"/>
</dbReference>
<organism evidence="9 10">
    <name type="scientific">Bombilactobacillus apium</name>
    <dbReference type="NCBI Taxonomy" id="2675299"/>
    <lineage>
        <taxon>Bacteria</taxon>
        <taxon>Bacillati</taxon>
        <taxon>Bacillota</taxon>
        <taxon>Bacilli</taxon>
        <taxon>Lactobacillales</taxon>
        <taxon>Lactobacillaceae</taxon>
        <taxon>Bombilactobacillus</taxon>
    </lineage>
</organism>